<protein>
    <submittedName>
        <fullName evidence="1 2">Uncharacterized protein</fullName>
    </submittedName>
</protein>
<gene>
    <name evidence="1" type="ordered locus">MTR_2g058890</name>
</gene>
<dbReference type="PANTHER" id="PTHR33067">
    <property type="entry name" value="RNA-DIRECTED DNA POLYMERASE-RELATED"/>
    <property type="match status" value="1"/>
</dbReference>
<reference evidence="1 3" key="2">
    <citation type="journal article" date="2014" name="BMC Genomics">
        <title>An improved genome release (version Mt4.0) for the model legume Medicago truncatula.</title>
        <authorList>
            <person name="Tang H."/>
            <person name="Krishnakumar V."/>
            <person name="Bidwell S."/>
            <person name="Rosen B."/>
            <person name="Chan A."/>
            <person name="Zhou S."/>
            <person name="Gentzbittel L."/>
            <person name="Childs K.L."/>
            <person name="Yandell M."/>
            <person name="Gundlach H."/>
            <person name="Mayer K.F."/>
            <person name="Schwartz D.C."/>
            <person name="Town C.D."/>
        </authorList>
    </citation>
    <scope>GENOME REANNOTATION</scope>
    <source>
        <strain evidence="2 3">cv. Jemalong A17</strain>
    </source>
</reference>
<evidence type="ECO:0000313" key="1">
    <source>
        <dbReference type="EMBL" id="AES65920.1"/>
    </source>
</evidence>
<proteinExistence type="predicted"/>
<dbReference type="EnsemblPlants" id="AES65920">
    <property type="protein sequence ID" value="AES65920"/>
    <property type="gene ID" value="MTR_2g058890"/>
</dbReference>
<organism evidence="1 3">
    <name type="scientific">Medicago truncatula</name>
    <name type="common">Barrel medic</name>
    <name type="synonym">Medicago tribuloides</name>
    <dbReference type="NCBI Taxonomy" id="3880"/>
    <lineage>
        <taxon>Eukaryota</taxon>
        <taxon>Viridiplantae</taxon>
        <taxon>Streptophyta</taxon>
        <taxon>Embryophyta</taxon>
        <taxon>Tracheophyta</taxon>
        <taxon>Spermatophyta</taxon>
        <taxon>Magnoliopsida</taxon>
        <taxon>eudicotyledons</taxon>
        <taxon>Gunneridae</taxon>
        <taxon>Pentapetalae</taxon>
        <taxon>rosids</taxon>
        <taxon>fabids</taxon>
        <taxon>Fabales</taxon>
        <taxon>Fabaceae</taxon>
        <taxon>Papilionoideae</taxon>
        <taxon>50 kb inversion clade</taxon>
        <taxon>NPAAA clade</taxon>
        <taxon>Hologalegina</taxon>
        <taxon>IRL clade</taxon>
        <taxon>Trifolieae</taxon>
        <taxon>Medicago</taxon>
    </lineage>
</organism>
<sequence>MMIGNGYRCRGEASFAVERKAESHIFRQIKKDSEISILLGRPFLATASVVINVKYGKIVFHVGDEKVEFEIVKLMKGPSIFDSCCMIDVIDHRVKECFLQKKGDLELIRPTNMKIRCKNMKPTNQKAWHSPCLQWHGRATTIDFLLLLRQAACLIYF</sequence>
<accession>G7ISZ0</accession>
<dbReference type="HOGENOM" id="CLU_1680541_0_0_1"/>
<reference evidence="1 3" key="1">
    <citation type="journal article" date="2011" name="Nature">
        <title>The Medicago genome provides insight into the evolution of rhizobial symbioses.</title>
        <authorList>
            <person name="Young N.D."/>
            <person name="Debelle F."/>
            <person name="Oldroyd G.E."/>
            <person name="Geurts R."/>
            <person name="Cannon S.B."/>
            <person name="Udvardi M.K."/>
            <person name="Benedito V.A."/>
            <person name="Mayer K.F."/>
            <person name="Gouzy J."/>
            <person name="Schoof H."/>
            <person name="Van de Peer Y."/>
            <person name="Proost S."/>
            <person name="Cook D.R."/>
            <person name="Meyers B.C."/>
            <person name="Spannagl M."/>
            <person name="Cheung F."/>
            <person name="De Mita S."/>
            <person name="Krishnakumar V."/>
            <person name="Gundlach H."/>
            <person name="Zhou S."/>
            <person name="Mudge J."/>
            <person name="Bharti A.K."/>
            <person name="Murray J.D."/>
            <person name="Naoumkina M.A."/>
            <person name="Rosen B."/>
            <person name="Silverstein K.A."/>
            <person name="Tang H."/>
            <person name="Rombauts S."/>
            <person name="Zhao P.X."/>
            <person name="Zhou P."/>
            <person name="Barbe V."/>
            <person name="Bardou P."/>
            <person name="Bechner M."/>
            <person name="Bellec A."/>
            <person name="Berger A."/>
            <person name="Berges H."/>
            <person name="Bidwell S."/>
            <person name="Bisseling T."/>
            <person name="Choisne N."/>
            <person name="Couloux A."/>
            <person name="Denny R."/>
            <person name="Deshpande S."/>
            <person name="Dai X."/>
            <person name="Doyle J.J."/>
            <person name="Dudez A.M."/>
            <person name="Farmer A.D."/>
            <person name="Fouteau S."/>
            <person name="Franken C."/>
            <person name="Gibelin C."/>
            <person name="Gish J."/>
            <person name="Goldstein S."/>
            <person name="Gonzalez A.J."/>
            <person name="Green P.J."/>
            <person name="Hallab A."/>
            <person name="Hartog M."/>
            <person name="Hua A."/>
            <person name="Humphray S.J."/>
            <person name="Jeong D.H."/>
            <person name="Jing Y."/>
            <person name="Jocker A."/>
            <person name="Kenton S.M."/>
            <person name="Kim D.J."/>
            <person name="Klee K."/>
            <person name="Lai H."/>
            <person name="Lang C."/>
            <person name="Lin S."/>
            <person name="Macmil S.L."/>
            <person name="Magdelenat G."/>
            <person name="Matthews L."/>
            <person name="McCorrison J."/>
            <person name="Monaghan E.L."/>
            <person name="Mun J.H."/>
            <person name="Najar F.Z."/>
            <person name="Nicholson C."/>
            <person name="Noirot C."/>
            <person name="O'Bleness M."/>
            <person name="Paule C.R."/>
            <person name="Poulain J."/>
            <person name="Prion F."/>
            <person name="Qin B."/>
            <person name="Qu C."/>
            <person name="Retzel E.F."/>
            <person name="Riddle C."/>
            <person name="Sallet E."/>
            <person name="Samain S."/>
            <person name="Samson N."/>
            <person name="Sanders I."/>
            <person name="Saurat O."/>
            <person name="Scarpelli C."/>
            <person name="Schiex T."/>
            <person name="Segurens B."/>
            <person name="Severin A.J."/>
            <person name="Sherrier D.J."/>
            <person name="Shi R."/>
            <person name="Sims S."/>
            <person name="Singer S.R."/>
            <person name="Sinharoy S."/>
            <person name="Sterck L."/>
            <person name="Viollet A."/>
            <person name="Wang B.B."/>
            <person name="Wang K."/>
            <person name="Wang M."/>
            <person name="Wang X."/>
            <person name="Warfsmann J."/>
            <person name="Weissenbach J."/>
            <person name="White D.D."/>
            <person name="White J.D."/>
            <person name="Wiley G.B."/>
            <person name="Wincker P."/>
            <person name="Xing Y."/>
            <person name="Yang L."/>
            <person name="Yao Z."/>
            <person name="Ying F."/>
            <person name="Zhai J."/>
            <person name="Zhou L."/>
            <person name="Zuber A."/>
            <person name="Denarie J."/>
            <person name="Dixon R.A."/>
            <person name="May G.D."/>
            <person name="Schwartz D.C."/>
            <person name="Rogers J."/>
            <person name="Quetier F."/>
            <person name="Town C.D."/>
            <person name="Roe B.A."/>
        </authorList>
    </citation>
    <scope>NUCLEOTIDE SEQUENCE [LARGE SCALE GENOMIC DNA]</scope>
    <source>
        <strain evidence="1">A17</strain>
        <strain evidence="2 3">cv. Jemalong A17</strain>
    </source>
</reference>
<reference evidence="2" key="3">
    <citation type="submission" date="2015-04" db="UniProtKB">
        <authorList>
            <consortium name="EnsemblPlants"/>
        </authorList>
    </citation>
    <scope>IDENTIFICATION</scope>
    <source>
        <strain evidence="2">cv. Jemalong A17</strain>
    </source>
</reference>
<evidence type="ECO:0000313" key="2">
    <source>
        <dbReference type="EnsemblPlants" id="AES65920"/>
    </source>
</evidence>
<name>G7ISZ0_MEDTR</name>
<dbReference type="AlphaFoldDB" id="G7ISZ0"/>
<dbReference type="PANTHER" id="PTHR33067:SF31">
    <property type="entry name" value="RNA-DIRECTED DNA POLYMERASE"/>
    <property type="match status" value="1"/>
</dbReference>
<evidence type="ECO:0000313" key="3">
    <source>
        <dbReference type="Proteomes" id="UP000002051"/>
    </source>
</evidence>
<dbReference type="PaxDb" id="3880-AES65920"/>
<keyword evidence="3" id="KW-1185">Reference proteome</keyword>
<dbReference type="EMBL" id="CM001218">
    <property type="protein sequence ID" value="AES65920.1"/>
    <property type="molecule type" value="Genomic_DNA"/>
</dbReference>
<dbReference type="Proteomes" id="UP000002051">
    <property type="component" value="Chromosome 2"/>
</dbReference>